<keyword evidence="6" id="KW-0464">Manganese</keyword>
<dbReference type="SUPFAM" id="SSF55811">
    <property type="entry name" value="Nudix"/>
    <property type="match status" value="1"/>
</dbReference>
<keyword evidence="4 9" id="KW-0378">Hydrolase</keyword>
<dbReference type="EMBL" id="AUZY01010899">
    <property type="protein sequence ID" value="EQD36806.1"/>
    <property type="molecule type" value="Genomic_DNA"/>
</dbReference>
<feature type="domain" description="Nudix hydrolase" evidence="8">
    <location>
        <begin position="59"/>
        <end position="196"/>
    </location>
</feature>
<protein>
    <submittedName>
        <fullName evidence="9">NUDIX hydrolase, core domain protein</fullName>
    </submittedName>
</protein>
<dbReference type="CDD" id="cd03426">
    <property type="entry name" value="NUDIX_CoAse_Nudt7"/>
    <property type="match status" value="1"/>
</dbReference>
<keyword evidence="3" id="KW-0479">Metal-binding</keyword>
<dbReference type="GO" id="GO:0010945">
    <property type="term" value="F:coenzyme A diphosphatase activity"/>
    <property type="evidence" value="ECO:0007669"/>
    <property type="project" value="InterPro"/>
</dbReference>
<organism evidence="9">
    <name type="scientific">mine drainage metagenome</name>
    <dbReference type="NCBI Taxonomy" id="410659"/>
    <lineage>
        <taxon>unclassified sequences</taxon>
        <taxon>metagenomes</taxon>
        <taxon>ecological metagenomes</taxon>
    </lineage>
</organism>
<evidence type="ECO:0000256" key="2">
    <source>
        <dbReference type="ARBA" id="ARBA00001946"/>
    </source>
</evidence>
<comment type="cofactor">
    <cofactor evidence="2">
        <name>Mg(2+)</name>
        <dbReference type="ChEBI" id="CHEBI:18420"/>
    </cofactor>
</comment>
<name>T0YMY0_9ZZZZ</name>
<dbReference type="GO" id="GO:0046872">
    <property type="term" value="F:metal ion binding"/>
    <property type="evidence" value="ECO:0007669"/>
    <property type="project" value="UniProtKB-KW"/>
</dbReference>
<dbReference type="Pfam" id="PF00293">
    <property type="entry name" value="NUDIX"/>
    <property type="match status" value="1"/>
</dbReference>
<evidence type="ECO:0000256" key="6">
    <source>
        <dbReference type="ARBA" id="ARBA00023211"/>
    </source>
</evidence>
<dbReference type="Gene3D" id="3.90.79.10">
    <property type="entry name" value="Nucleoside Triphosphate Pyrophosphohydrolase"/>
    <property type="match status" value="1"/>
</dbReference>
<dbReference type="PROSITE" id="PS51462">
    <property type="entry name" value="NUDIX"/>
    <property type="match status" value="1"/>
</dbReference>
<comment type="cofactor">
    <cofactor evidence="1">
        <name>Mn(2+)</name>
        <dbReference type="ChEBI" id="CHEBI:29035"/>
    </cofactor>
</comment>
<feature type="compositionally biased region" description="Basic and acidic residues" evidence="7">
    <location>
        <begin position="18"/>
        <end position="31"/>
    </location>
</feature>
<evidence type="ECO:0000313" key="9">
    <source>
        <dbReference type="EMBL" id="EQD36806.1"/>
    </source>
</evidence>
<accession>T0YMY0</accession>
<keyword evidence="5" id="KW-0460">Magnesium</keyword>
<reference evidence="9" key="2">
    <citation type="journal article" date="2014" name="ISME J.">
        <title>Microbial stratification in low pH oxic and suboxic macroscopic growths along an acid mine drainage.</title>
        <authorList>
            <person name="Mendez-Garcia C."/>
            <person name="Mesa V."/>
            <person name="Sprenger R.R."/>
            <person name="Richter M."/>
            <person name="Diez M.S."/>
            <person name="Solano J."/>
            <person name="Bargiela R."/>
            <person name="Golyshina O.V."/>
            <person name="Manteca A."/>
            <person name="Ramos J.L."/>
            <person name="Gallego J.R."/>
            <person name="Llorente I."/>
            <person name="Martins Dos Santos V.A."/>
            <person name="Jensen O.N."/>
            <person name="Pelaez A.I."/>
            <person name="Sanchez J."/>
            <person name="Ferrer M."/>
        </authorList>
    </citation>
    <scope>NUCLEOTIDE SEQUENCE</scope>
</reference>
<dbReference type="AlphaFoldDB" id="T0YMY0"/>
<proteinExistence type="predicted"/>
<evidence type="ECO:0000256" key="4">
    <source>
        <dbReference type="ARBA" id="ARBA00022801"/>
    </source>
</evidence>
<evidence type="ECO:0000256" key="7">
    <source>
        <dbReference type="SAM" id="MobiDB-lite"/>
    </source>
</evidence>
<sequence length="240" mass="26209">MEGEAGLKGPLGGLWLRADTEPPMEPRKAGEEAQPPALVTSEELARRLKEGETKPLTVLLPAGVLAILRPGYEGPEVLLIRRADRPGDPWSGQIALPGGRREPGDPDTVSTALREAGEEVGLRPEQLEGSPLHFLTRAPGNRPELLVGAFVTVLRAGNTLDPGPGPEVAEAFWVPLRELVAHPRPPDELGSKAPRYPGYRYHDRWIWGYTGRVLKELMIRFPWLMGEPGRPSRVVTGEAV</sequence>
<dbReference type="InterPro" id="IPR015797">
    <property type="entry name" value="NUDIX_hydrolase-like_dom_sf"/>
</dbReference>
<dbReference type="InterPro" id="IPR045121">
    <property type="entry name" value="CoAse"/>
</dbReference>
<evidence type="ECO:0000259" key="8">
    <source>
        <dbReference type="PROSITE" id="PS51462"/>
    </source>
</evidence>
<evidence type="ECO:0000256" key="3">
    <source>
        <dbReference type="ARBA" id="ARBA00022723"/>
    </source>
</evidence>
<gene>
    <name evidence="9" type="ORF">B1B_16387</name>
</gene>
<comment type="caution">
    <text evidence="9">The sequence shown here is derived from an EMBL/GenBank/DDBJ whole genome shotgun (WGS) entry which is preliminary data.</text>
</comment>
<evidence type="ECO:0000256" key="5">
    <source>
        <dbReference type="ARBA" id="ARBA00022842"/>
    </source>
</evidence>
<evidence type="ECO:0000256" key="1">
    <source>
        <dbReference type="ARBA" id="ARBA00001936"/>
    </source>
</evidence>
<dbReference type="PANTHER" id="PTHR12992:SF11">
    <property type="entry name" value="MITOCHONDRIAL COENZYME A DIPHOSPHATASE NUDT8"/>
    <property type="match status" value="1"/>
</dbReference>
<dbReference type="PANTHER" id="PTHR12992">
    <property type="entry name" value="NUDIX HYDROLASE"/>
    <property type="match status" value="1"/>
</dbReference>
<dbReference type="InterPro" id="IPR000086">
    <property type="entry name" value="NUDIX_hydrolase_dom"/>
</dbReference>
<feature type="region of interest" description="Disordered" evidence="7">
    <location>
        <begin position="1"/>
        <end position="37"/>
    </location>
</feature>
<reference evidence="9" key="1">
    <citation type="submission" date="2013-08" db="EMBL/GenBank/DDBJ databases">
        <authorList>
            <person name="Mendez C."/>
            <person name="Richter M."/>
            <person name="Ferrer M."/>
            <person name="Sanchez J."/>
        </authorList>
    </citation>
    <scope>NUCLEOTIDE SEQUENCE</scope>
</reference>